<name>A0ABY1UPP1_9APIC</name>
<feature type="region of interest" description="Disordered" evidence="1">
    <location>
        <begin position="185"/>
        <end position="324"/>
    </location>
</feature>
<evidence type="ECO:0000256" key="1">
    <source>
        <dbReference type="SAM" id="MobiDB-lite"/>
    </source>
</evidence>
<protein>
    <recommendedName>
        <fullName evidence="5">Large ribosomal subunit nuclear export factor</fullName>
    </recommendedName>
</protein>
<keyword evidence="2" id="KW-0812">Transmembrane</keyword>
<evidence type="ECO:0000256" key="2">
    <source>
        <dbReference type="SAM" id="Phobius"/>
    </source>
</evidence>
<evidence type="ECO:0000313" key="3">
    <source>
        <dbReference type="EMBL" id="SOV15856.1"/>
    </source>
</evidence>
<dbReference type="EMBL" id="LT969434">
    <property type="protein sequence ID" value="SOV15856.1"/>
    <property type="molecule type" value="Genomic_DNA"/>
</dbReference>
<accession>A0ABY1UPP1</accession>
<keyword evidence="2" id="KW-1133">Transmembrane helix</keyword>
<feature type="compositionally biased region" description="Low complexity" evidence="1">
    <location>
        <begin position="849"/>
        <end position="865"/>
    </location>
</feature>
<gene>
    <name evidence="3" type="ORF">PGABG01_1131100</name>
</gene>
<dbReference type="Proteomes" id="UP000831156">
    <property type="component" value="Chromosome 11"/>
</dbReference>
<feature type="transmembrane region" description="Helical" evidence="2">
    <location>
        <begin position="899"/>
        <end position="919"/>
    </location>
</feature>
<evidence type="ECO:0000313" key="4">
    <source>
        <dbReference type="Proteomes" id="UP000831156"/>
    </source>
</evidence>
<feature type="transmembrane region" description="Helical" evidence="2">
    <location>
        <begin position="471"/>
        <end position="489"/>
    </location>
</feature>
<reference evidence="3" key="1">
    <citation type="submission" date="2016-09" db="EMBL/GenBank/DDBJ databases">
        <authorList>
            <consortium name="Pathogen Informatics"/>
            <person name="Sun Q."/>
            <person name="Inoue M."/>
        </authorList>
    </citation>
    <scope>NUCLEOTIDE SEQUENCE</scope>
</reference>
<proteinExistence type="predicted"/>
<feature type="transmembrane region" description="Helical" evidence="2">
    <location>
        <begin position="594"/>
        <end position="613"/>
    </location>
</feature>
<feature type="compositionally biased region" description="Acidic residues" evidence="1">
    <location>
        <begin position="220"/>
        <end position="317"/>
    </location>
</feature>
<sequence>MKVNIFDSKKKNNNRKRNIIRSAKWNTKNNNIELSKKKDSSNKYKSILKYYKNENKTNKFIDKRKKNKWFHKNRKLEKKNIFNLNDDLLFKSRHISTNDFIHSDNSVNENDQENLNDNKIKRNKKYNAMLDKIEEKKIWKLKKYEIKEKLRKFDEHFDEIQKNVLGLNGTKGGATNGVVIENKKNKLNKVTHESREKQDLKIDASNKRGGIEKGKQNCYDYDEDVEEDYDDDEDNGDEDDGDEDDGDEDDGDEDDGDEDDGDEDDGDEDDGDEDDDDDDNDDDDDEDEDELDDDEDEDELDGEDDEQLDDEEEESDDNQNIYSHDNQMLNHDKNEHKSNYLKTNNDSQDELTNYNSYHTDNSDNEEINKLFNKETLPSKKKVSNENISKEKLNELLEKYKIGDNINICNYFINNTEEEKENIPIYIYIKNKEYDIKDVILLLDDYNFETQEKILYRIYYINMFNTKATKSIYHFSFFFSLIDYFILSIYKCLKYNMKVCELLGCYEDIIVKYCHEMKAEFYLYISFLLLIVFSKIQRKVKTNIFFKNKKKVLQDYVILNEHNANKKIDVYIYRRILKGVDMFTTIFENYNNENIYISNIHFAILFLTLTVYPINNFIDDNNMSYVAENKILDNENDVIINNNYFLDINKNNISDEKLLYKMNYLKEDINNINNINNYNQQKHPIICYIIEILEFLFYNYFYTNNANLLHLKDYQKYDWVFHISTYENHDNIEVSLKNLEVHYSFSCFENLICDKNKESKDFDHNEINNQIVNDLGIFYKKKEFKNAMILLNLYNIIMENTLEYNPSFFYLSFKILNTLLYNHITSLKEDIIDKNIKPHAFEKEKQKSQNNNSNINNMNNNTNNNNNNNNNMYDKFDLSFIIFKNIFFFLKIYIDNDINIYILINHVIIPSLFYLYMNFLKFIVTNNIKLDFINIINITKNINIKDGNDFSFEYEKTYELYEKYLILLLYIFKLIEYSQHQDIKPIIHKNTTQGNISFFTPKYANNQNPKDFIFMQNNQTKLAEMKSIKKKIKQQRKFDYNEMRKENNYILALKAKDERDRKRRNQEKYKKIKMMAQKDVEEYNKMKTYTH</sequence>
<keyword evidence="4" id="KW-1185">Reference proteome</keyword>
<evidence type="ECO:0008006" key="5">
    <source>
        <dbReference type="Google" id="ProtNLM"/>
    </source>
</evidence>
<organism evidence="3 4">
    <name type="scientific">Plasmodium gaboni</name>
    <dbReference type="NCBI Taxonomy" id="647221"/>
    <lineage>
        <taxon>Eukaryota</taxon>
        <taxon>Sar</taxon>
        <taxon>Alveolata</taxon>
        <taxon>Apicomplexa</taxon>
        <taxon>Aconoidasida</taxon>
        <taxon>Haemosporida</taxon>
        <taxon>Plasmodiidae</taxon>
        <taxon>Plasmodium</taxon>
        <taxon>Plasmodium (Laverania)</taxon>
    </lineage>
</organism>
<keyword evidence="2" id="KW-0472">Membrane</keyword>
<feature type="region of interest" description="Disordered" evidence="1">
    <location>
        <begin position="842"/>
        <end position="865"/>
    </location>
</feature>
<feature type="compositionally biased region" description="Basic and acidic residues" evidence="1">
    <location>
        <begin position="190"/>
        <end position="215"/>
    </location>
</feature>